<organism evidence="2 3">
    <name type="scientific">Aminipila butyrica</name>
    <dbReference type="NCBI Taxonomy" id="433296"/>
    <lineage>
        <taxon>Bacteria</taxon>
        <taxon>Bacillati</taxon>
        <taxon>Bacillota</taxon>
        <taxon>Clostridia</taxon>
        <taxon>Peptostreptococcales</taxon>
        <taxon>Anaerovoracaceae</taxon>
        <taxon>Aminipila</taxon>
    </lineage>
</organism>
<keyword evidence="1" id="KW-0472">Membrane</keyword>
<gene>
    <name evidence="2" type="ORF">Ami103574_01775</name>
</gene>
<name>A0A858BTL5_9FIRM</name>
<dbReference type="KEGG" id="abut:Ami103574_01775"/>
<accession>A0A858BTL5</accession>
<dbReference type="AlphaFoldDB" id="A0A858BTL5"/>
<protein>
    <submittedName>
        <fullName evidence="2">DUF3810 domain-containing protein</fullName>
    </submittedName>
</protein>
<dbReference type="Proteomes" id="UP000466848">
    <property type="component" value="Chromosome"/>
</dbReference>
<sequence length="383" mass="42397">MSRKLLTFFKIYPYALLYGFGTPLLCAGLILLVRTWPQLGQLYAAHIFPFFPNSLGRILSLFPFSVLEMDLYLLVSILTAGVVLLLTAFAAYMLQAINKKAGLYAFVSLAILRAVPKALILLLCLASTAILMLTLACGLNYSREGIASDIGIFPAPAAHQDLVQLSSLLIADLQETIPLLSDTSLDTDSLHRESTLAMENLGFRYPTLSGYYPKPKPVLMSSWMSQLNLTGLFSPYTIEANYNNDVLAYIKPYTICHELAHLKGYIREDEAGFIAYLACSRSSSPELRYSGTLNALSYVLAALYEDSSQEEYQQLLLQLPERALADLTENNQYWDQYQGSASRLSAAANDTYLKANAQANGIQSYGQMVDLLLAYYGLNNQSV</sequence>
<evidence type="ECO:0000313" key="3">
    <source>
        <dbReference type="Proteomes" id="UP000466848"/>
    </source>
</evidence>
<dbReference type="InterPro" id="IPR024294">
    <property type="entry name" value="DUF3810"/>
</dbReference>
<feature type="transmembrane region" description="Helical" evidence="1">
    <location>
        <begin position="12"/>
        <end position="33"/>
    </location>
</feature>
<evidence type="ECO:0000313" key="2">
    <source>
        <dbReference type="EMBL" id="QIB68114.1"/>
    </source>
</evidence>
<dbReference type="EMBL" id="CP048649">
    <property type="protein sequence ID" value="QIB68114.1"/>
    <property type="molecule type" value="Genomic_DNA"/>
</dbReference>
<keyword evidence="1" id="KW-0812">Transmembrane</keyword>
<feature type="transmembrane region" description="Helical" evidence="1">
    <location>
        <begin position="71"/>
        <end position="97"/>
    </location>
</feature>
<feature type="transmembrane region" description="Helical" evidence="1">
    <location>
        <begin position="118"/>
        <end position="141"/>
    </location>
</feature>
<proteinExistence type="predicted"/>
<keyword evidence="3" id="KW-1185">Reference proteome</keyword>
<dbReference type="RefSeq" id="WP_163065034.1">
    <property type="nucleotide sequence ID" value="NZ_CP048649.1"/>
</dbReference>
<keyword evidence="1" id="KW-1133">Transmembrane helix</keyword>
<dbReference type="Pfam" id="PF12725">
    <property type="entry name" value="DUF3810"/>
    <property type="match status" value="1"/>
</dbReference>
<evidence type="ECO:0000256" key="1">
    <source>
        <dbReference type="SAM" id="Phobius"/>
    </source>
</evidence>
<reference evidence="2 3" key="1">
    <citation type="submission" date="2020-02" db="EMBL/GenBank/DDBJ databases">
        <authorList>
            <person name="Kim Y.B."/>
            <person name="Roh S.W."/>
        </authorList>
    </citation>
    <scope>NUCLEOTIDE SEQUENCE [LARGE SCALE GENOMIC DNA]</scope>
    <source>
        <strain evidence="2 3">DSM 103574</strain>
    </source>
</reference>